<dbReference type="InterPro" id="IPR011032">
    <property type="entry name" value="GroES-like_sf"/>
</dbReference>
<dbReference type="SUPFAM" id="SSF51735">
    <property type="entry name" value="NAD(P)-binding Rossmann-fold domains"/>
    <property type="match status" value="1"/>
</dbReference>
<dbReference type="PANTHER" id="PTHR48106">
    <property type="entry name" value="QUINONE OXIDOREDUCTASE PIG3-RELATED"/>
    <property type="match status" value="1"/>
</dbReference>
<dbReference type="SUPFAM" id="SSF50129">
    <property type="entry name" value="GroES-like"/>
    <property type="match status" value="1"/>
</dbReference>
<evidence type="ECO:0000313" key="4">
    <source>
        <dbReference type="EMBL" id="WOB07368.1"/>
    </source>
</evidence>
<dbReference type="RefSeq" id="WP_316700037.1">
    <property type="nucleotide sequence ID" value="NZ_CP136336.1"/>
</dbReference>
<organism evidence="4 5">
    <name type="scientific">Piscinibacter gummiphilus</name>
    <dbReference type="NCBI Taxonomy" id="946333"/>
    <lineage>
        <taxon>Bacteria</taxon>
        <taxon>Pseudomonadati</taxon>
        <taxon>Pseudomonadota</taxon>
        <taxon>Betaproteobacteria</taxon>
        <taxon>Burkholderiales</taxon>
        <taxon>Sphaerotilaceae</taxon>
        <taxon>Piscinibacter</taxon>
    </lineage>
</organism>
<dbReference type="EMBL" id="CP136336">
    <property type="protein sequence ID" value="WOB07368.1"/>
    <property type="molecule type" value="Genomic_DNA"/>
</dbReference>
<evidence type="ECO:0000256" key="2">
    <source>
        <dbReference type="ARBA" id="ARBA00023002"/>
    </source>
</evidence>
<dbReference type="Proteomes" id="UP001303946">
    <property type="component" value="Chromosome"/>
</dbReference>
<keyword evidence="1" id="KW-0521">NADP</keyword>
<dbReference type="SMART" id="SM00829">
    <property type="entry name" value="PKS_ER"/>
    <property type="match status" value="1"/>
</dbReference>
<dbReference type="Gene3D" id="3.90.180.10">
    <property type="entry name" value="Medium-chain alcohol dehydrogenases, catalytic domain"/>
    <property type="match status" value="1"/>
</dbReference>
<dbReference type="CDD" id="cd08291">
    <property type="entry name" value="ETR_like_1"/>
    <property type="match status" value="1"/>
</dbReference>
<name>A0ABZ0CQV2_9BURK</name>
<evidence type="ECO:0000256" key="1">
    <source>
        <dbReference type="ARBA" id="ARBA00022857"/>
    </source>
</evidence>
<proteinExistence type="predicted"/>
<evidence type="ECO:0000313" key="5">
    <source>
        <dbReference type="Proteomes" id="UP001303946"/>
    </source>
</evidence>
<evidence type="ECO:0000259" key="3">
    <source>
        <dbReference type="SMART" id="SM00829"/>
    </source>
</evidence>
<dbReference type="InterPro" id="IPR036291">
    <property type="entry name" value="NAD(P)-bd_dom_sf"/>
</dbReference>
<dbReference type="PANTHER" id="PTHR48106:SF18">
    <property type="entry name" value="QUINONE OXIDOREDUCTASE PIG3"/>
    <property type="match status" value="1"/>
</dbReference>
<feature type="domain" description="Enoyl reductase (ER)" evidence="3">
    <location>
        <begin position="21"/>
        <end position="376"/>
    </location>
</feature>
<keyword evidence="5" id="KW-1185">Reference proteome</keyword>
<gene>
    <name evidence="4" type="ORF">RXV79_20920</name>
</gene>
<keyword evidence="2" id="KW-0560">Oxidoreductase</keyword>
<protein>
    <submittedName>
        <fullName evidence="4">Zinc-binding dehydrogenase</fullName>
    </submittedName>
</protein>
<reference evidence="4 5" key="1">
    <citation type="submission" date="2023-10" db="EMBL/GenBank/DDBJ databases">
        <title>Bacteria for the degradation of biodegradable plastic PBAT(Polybutylene adipate terephthalate).</title>
        <authorList>
            <person name="Weon H.-Y."/>
            <person name="Yeon J."/>
        </authorList>
    </citation>
    <scope>NUCLEOTIDE SEQUENCE [LARGE SCALE GENOMIC DNA]</scope>
    <source>
        <strain evidence="4 5">SBD 7-3</strain>
    </source>
</reference>
<dbReference type="InterPro" id="IPR020843">
    <property type="entry name" value="ER"/>
</dbReference>
<dbReference type="Gene3D" id="3.40.50.720">
    <property type="entry name" value="NAD(P)-binding Rossmann-like Domain"/>
    <property type="match status" value="1"/>
</dbReference>
<accession>A0ABZ0CQV2</accession>
<sequence>MSTPTIPATALQLRSLVKKSGELELSLQNVPVPQPADDEVLVRVEATPINPSDLALLFGLADMSTAKASGTAANPVITAQVPEKMMRGLAGRLDESMPVGNEGAGTVVKAGSSPEAQALVGKTVAILGGAMYGQYRAVKAKQALLLPAGTTAAEGASCFVNPLTSLSMTEVMRREGHKALVHTAAASNLGQMLNRICMKDGIALVNIVRKPEQAEILKKIGAKYIVDSSSPSFMEDLTKALIETGATLCFDAIGGGKLAGQVLTCMEAAANANAKEYSRYGSNVHKQVYIYGGLDRSPTELNRSFGMQWGVGGWLLTPFLQKIGFADAQKLRERVAAELKTTFASHYTREVSLAEALSLEAINAYGKQATGTKYLITPQKGL</sequence>